<organism evidence="5 6">
    <name type="scientific">Dendrobium catenatum</name>
    <dbReference type="NCBI Taxonomy" id="906689"/>
    <lineage>
        <taxon>Eukaryota</taxon>
        <taxon>Viridiplantae</taxon>
        <taxon>Streptophyta</taxon>
        <taxon>Embryophyta</taxon>
        <taxon>Tracheophyta</taxon>
        <taxon>Spermatophyta</taxon>
        <taxon>Magnoliopsida</taxon>
        <taxon>Liliopsida</taxon>
        <taxon>Asparagales</taxon>
        <taxon>Orchidaceae</taxon>
        <taxon>Epidendroideae</taxon>
        <taxon>Malaxideae</taxon>
        <taxon>Dendrobiinae</taxon>
        <taxon>Dendrobium</taxon>
    </lineage>
</organism>
<feature type="compositionally biased region" description="Basic and acidic residues" evidence="3">
    <location>
        <begin position="676"/>
        <end position="691"/>
    </location>
</feature>
<dbReference type="PANTHER" id="PTHR46196">
    <property type="entry name" value="TRANSCRIPTION FACTOR BHLH155-LIKE ISOFORM X1-RELATED"/>
    <property type="match status" value="1"/>
</dbReference>
<name>A0A2I0X856_9ASPA</name>
<dbReference type="InterPro" id="IPR025610">
    <property type="entry name" value="MYC/MYB_N"/>
</dbReference>
<dbReference type="GO" id="GO:0046983">
    <property type="term" value="F:protein dimerization activity"/>
    <property type="evidence" value="ECO:0007669"/>
    <property type="project" value="InterPro"/>
</dbReference>
<dbReference type="EMBL" id="KZ502064">
    <property type="protein sequence ID" value="PKU84082.1"/>
    <property type="molecule type" value="Genomic_DNA"/>
</dbReference>
<dbReference type="PANTHER" id="PTHR46196:SF2">
    <property type="entry name" value="TRANSCRIPTION FACTOR BHLH157"/>
    <property type="match status" value="1"/>
</dbReference>
<evidence type="ECO:0000256" key="2">
    <source>
        <dbReference type="ARBA" id="ARBA00023163"/>
    </source>
</evidence>
<feature type="region of interest" description="Disordered" evidence="3">
    <location>
        <begin position="660"/>
        <end position="691"/>
    </location>
</feature>
<feature type="region of interest" description="Disordered" evidence="3">
    <location>
        <begin position="445"/>
        <end position="464"/>
    </location>
</feature>
<dbReference type="AlphaFoldDB" id="A0A2I0X856"/>
<feature type="compositionally biased region" description="Basic and acidic residues" evidence="3">
    <location>
        <begin position="445"/>
        <end position="454"/>
    </location>
</feature>
<keyword evidence="2" id="KW-0804">Transcription</keyword>
<evidence type="ECO:0000313" key="6">
    <source>
        <dbReference type="Proteomes" id="UP000233837"/>
    </source>
</evidence>
<keyword evidence="1" id="KW-0805">Transcription regulation</keyword>
<dbReference type="GO" id="GO:0003700">
    <property type="term" value="F:DNA-binding transcription factor activity"/>
    <property type="evidence" value="ECO:0007669"/>
    <property type="project" value="InterPro"/>
</dbReference>
<reference evidence="5 6" key="1">
    <citation type="journal article" date="2016" name="Sci. Rep.">
        <title>The Dendrobium catenatum Lindl. genome sequence provides insights into polysaccharide synthase, floral development and adaptive evolution.</title>
        <authorList>
            <person name="Zhang G.Q."/>
            <person name="Xu Q."/>
            <person name="Bian C."/>
            <person name="Tsai W.C."/>
            <person name="Yeh C.M."/>
            <person name="Liu K.W."/>
            <person name="Yoshida K."/>
            <person name="Zhang L.S."/>
            <person name="Chang S.B."/>
            <person name="Chen F."/>
            <person name="Shi Y."/>
            <person name="Su Y.Y."/>
            <person name="Zhang Y.Q."/>
            <person name="Chen L.J."/>
            <person name="Yin Y."/>
            <person name="Lin M."/>
            <person name="Huang H."/>
            <person name="Deng H."/>
            <person name="Wang Z.W."/>
            <person name="Zhu S.L."/>
            <person name="Zhao X."/>
            <person name="Deng C."/>
            <person name="Niu S.C."/>
            <person name="Huang J."/>
            <person name="Wang M."/>
            <person name="Liu G.H."/>
            <person name="Yang H.J."/>
            <person name="Xiao X.J."/>
            <person name="Hsiao Y.Y."/>
            <person name="Wu W.L."/>
            <person name="Chen Y.Y."/>
            <person name="Mitsuda N."/>
            <person name="Ohme-Takagi M."/>
            <person name="Luo Y.B."/>
            <person name="Van de Peer Y."/>
            <person name="Liu Z.J."/>
        </authorList>
    </citation>
    <scope>NUCLEOTIDE SEQUENCE [LARGE SCALE GENOMIC DNA]</scope>
    <source>
        <tissue evidence="5">The whole plant</tissue>
    </source>
</reference>
<dbReference type="Pfam" id="PF23176">
    <property type="entry name" value="bHLH_LHW"/>
    <property type="match status" value="1"/>
</dbReference>
<dbReference type="Proteomes" id="UP000233837">
    <property type="component" value="Unassembled WGS sequence"/>
</dbReference>
<evidence type="ECO:0000313" key="5">
    <source>
        <dbReference type="EMBL" id="PKU84082.1"/>
    </source>
</evidence>
<evidence type="ECO:0000259" key="4">
    <source>
        <dbReference type="PROSITE" id="PS50888"/>
    </source>
</evidence>
<evidence type="ECO:0000256" key="1">
    <source>
        <dbReference type="ARBA" id="ARBA00023015"/>
    </source>
</evidence>
<dbReference type="PROSITE" id="PS50888">
    <property type="entry name" value="BHLH"/>
    <property type="match status" value="1"/>
</dbReference>
<sequence>MDGEGIDELCRRGGWTYGVLWRIDRRDPRLLVLEESYYEEKSGRIFEKMINHVHVIGQGTIGEVAISGKHRWINFDAQCMESIEVSTSVKSDIYKENAEWRHQISSGIKTVAVISLPPLGVILFGSTQKIYESSNFVGQAQHLLRQLGIREVGYDHVDWNFTYPQATFASVISSLSSSNFKDNVWRDDAWKQRQENHLSLEYSSLASGFLSMGSQIGTRSQTCSLKPHASSMPIASSSSSSFNCFHNLFHETPSVNSTTHKFTSQQEALTEAQILLPPNNGGNCKSPSNLLPTYFKSNTRAKETSSFSCMEHKPFPGITMPGVFNMIPTTFDSSTTRSDAFDVYQNSTLMHGIVGPQAMLDRGGISSNTSVPSLDGAGNLQELQHCSSPPVSLCGLSTVKSSSNASPFTPELPENFLISHDLNPENSALAHSTNELETQHIHDKPLNNHIDSSHQTDNQVNNGSAAEYPNSISVCVSSSLDRSSNWNESTSNASTKLVSDNDLFDGMELDLSPMILRQECWDDIVLPIVSNNCISEMEMGSVTGAGKDLFSDSSLEQLLDAVVSGNSNLSSSCNSVRKKTNVASNRDSKHQLPTKVSDAQANHHPVADPSLIQTPPVSLPEWNSEKLMLGSPKSVEPKPNLCAWIFDNCNVNAEGSAFNQTKKTEESAKVIRKRARPGESTRPRPKDRQQIQDRVKELREIVPNGAKCSIDALLDRTIRHLLFLQSVTKYANKLKHVDEPKIIGEESGVVLKDNTNGGLGGATWAYEVAGQTMVCPILIEDLHPSGQMLVEMLCEERGFFLEIADVVRGFGLTILKGVMENRGRKVWARFIVEANRDVTRMDIFLSLVQLLQQTSSCIRSCEPRARIMDTSLTSYQQSSAAIPIGLVDRLQ</sequence>
<gene>
    <name evidence="5" type="primary">LHW</name>
    <name evidence="5" type="ORF">MA16_Dca010368</name>
</gene>
<keyword evidence="6" id="KW-1185">Reference proteome</keyword>
<feature type="domain" description="BHLH" evidence="4">
    <location>
        <begin position="675"/>
        <end position="724"/>
    </location>
</feature>
<dbReference type="Pfam" id="PF14215">
    <property type="entry name" value="bHLH-MYC_N"/>
    <property type="match status" value="1"/>
</dbReference>
<feature type="region of interest" description="Disordered" evidence="3">
    <location>
        <begin position="574"/>
        <end position="616"/>
    </location>
</feature>
<feature type="compositionally biased region" description="Polar residues" evidence="3">
    <location>
        <begin position="455"/>
        <end position="464"/>
    </location>
</feature>
<protein>
    <submittedName>
        <fullName evidence="5">Transcription factor LHW</fullName>
    </submittedName>
</protein>
<dbReference type="InterPro" id="IPR043561">
    <property type="entry name" value="LHW-like"/>
</dbReference>
<accession>A0A2I0X856</accession>
<proteinExistence type="predicted"/>
<dbReference type="InterPro" id="IPR011598">
    <property type="entry name" value="bHLH_dom"/>
</dbReference>
<reference evidence="5 6" key="2">
    <citation type="journal article" date="2017" name="Nature">
        <title>The Apostasia genome and the evolution of orchids.</title>
        <authorList>
            <person name="Zhang G.Q."/>
            <person name="Liu K.W."/>
            <person name="Li Z."/>
            <person name="Lohaus R."/>
            <person name="Hsiao Y.Y."/>
            <person name="Niu S.C."/>
            <person name="Wang J.Y."/>
            <person name="Lin Y.C."/>
            <person name="Xu Q."/>
            <person name="Chen L.J."/>
            <person name="Yoshida K."/>
            <person name="Fujiwara S."/>
            <person name="Wang Z.W."/>
            <person name="Zhang Y.Q."/>
            <person name="Mitsuda N."/>
            <person name="Wang M."/>
            <person name="Liu G.H."/>
            <person name="Pecoraro L."/>
            <person name="Huang H.X."/>
            <person name="Xiao X.J."/>
            <person name="Lin M."/>
            <person name="Wu X.Y."/>
            <person name="Wu W.L."/>
            <person name="Chen Y.Y."/>
            <person name="Chang S.B."/>
            <person name="Sakamoto S."/>
            <person name="Ohme-Takagi M."/>
            <person name="Yagi M."/>
            <person name="Zeng S.J."/>
            <person name="Shen C.Y."/>
            <person name="Yeh C.M."/>
            <person name="Luo Y.B."/>
            <person name="Tsai W.C."/>
            <person name="Van de Peer Y."/>
            <person name="Liu Z.J."/>
        </authorList>
    </citation>
    <scope>NUCLEOTIDE SEQUENCE [LARGE SCALE GENOMIC DNA]</scope>
    <source>
        <tissue evidence="5">The whole plant</tissue>
    </source>
</reference>
<dbReference type="STRING" id="906689.A0A2I0X856"/>
<evidence type="ECO:0000256" key="3">
    <source>
        <dbReference type="SAM" id="MobiDB-lite"/>
    </source>
</evidence>